<evidence type="ECO:0000313" key="3">
    <source>
        <dbReference type="Proteomes" id="UP000647416"/>
    </source>
</evidence>
<keyword evidence="1" id="KW-0732">Signal</keyword>
<dbReference type="Proteomes" id="UP000647416">
    <property type="component" value="Unassembled WGS sequence"/>
</dbReference>
<sequence length="389" mass="42670">MFKFMKKSLTLGLVFTLFASSGAYAVNTDGSAFEDAFLRNGEKYTAMTYTNSQTSALTVENGVTSVSCTPKYQNTRVLEQFRWNTTNSSGRSVRTPFVFTGEFNFESIEKAGKVRLALEKFKGTNAESIPFWVQFFSDGKMIAGPSSDAKVKFDGWLNADEYAVTLSDGTNGLIVYDGDVSGEWIRVKVFLDPYTGGGVFSAGRVDDDGNFVSSVCDFGFKIDSRALLTKTTASDQSSAMWYNIGVQCPSGKTEFKMRNLSLTCEDVWADGDTVINIDKNTVSASQTWLGYGFKWEKYTVPETVVSLYDENENLVAYSVKKDVSIAGRGTGLYGYTSAEAKTDVTDLSNLPDGKYTVRAFSWSGINSAKPYFNTAAEKEINIANGSVTE</sequence>
<name>A0A926F5B8_9FIRM</name>
<dbReference type="RefSeq" id="WP_262431593.1">
    <property type="nucleotide sequence ID" value="NZ_JACRTE010000003.1"/>
</dbReference>
<accession>A0A926F5B8</accession>
<gene>
    <name evidence="2" type="ORF">H8706_03990</name>
</gene>
<comment type="caution">
    <text evidence="2">The sequence shown here is derived from an EMBL/GenBank/DDBJ whole genome shotgun (WGS) entry which is preliminary data.</text>
</comment>
<feature type="chain" id="PRO_5037310503" evidence="1">
    <location>
        <begin position="26"/>
        <end position="389"/>
    </location>
</feature>
<protein>
    <submittedName>
        <fullName evidence="2">Uncharacterized protein</fullName>
    </submittedName>
</protein>
<reference evidence="2" key="1">
    <citation type="submission" date="2020-08" db="EMBL/GenBank/DDBJ databases">
        <title>Genome public.</title>
        <authorList>
            <person name="Liu C."/>
            <person name="Sun Q."/>
        </authorList>
    </citation>
    <scope>NUCLEOTIDE SEQUENCE</scope>
    <source>
        <strain evidence="2">NSJ-50</strain>
    </source>
</reference>
<dbReference type="AlphaFoldDB" id="A0A926F5B8"/>
<evidence type="ECO:0000256" key="1">
    <source>
        <dbReference type="SAM" id="SignalP"/>
    </source>
</evidence>
<proteinExistence type="predicted"/>
<dbReference type="EMBL" id="JACRTE010000003">
    <property type="protein sequence ID" value="MBC8596028.1"/>
    <property type="molecule type" value="Genomic_DNA"/>
</dbReference>
<keyword evidence="3" id="KW-1185">Reference proteome</keyword>
<evidence type="ECO:0000313" key="2">
    <source>
        <dbReference type="EMBL" id="MBC8596028.1"/>
    </source>
</evidence>
<feature type="signal peptide" evidence="1">
    <location>
        <begin position="1"/>
        <end position="25"/>
    </location>
</feature>
<organism evidence="2 3">
    <name type="scientific">Qingrenia yutianensis</name>
    <dbReference type="NCBI Taxonomy" id="2763676"/>
    <lineage>
        <taxon>Bacteria</taxon>
        <taxon>Bacillati</taxon>
        <taxon>Bacillota</taxon>
        <taxon>Clostridia</taxon>
        <taxon>Eubacteriales</taxon>
        <taxon>Oscillospiraceae</taxon>
        <taxon>Qingrenia</taxon>
    </lineage>
</organism>